<dbReference type="Gene3D" id="2.40.50.90">
    <property type="match status" value="1"/>
</dbReference>
<dbReference type="InterPro" id="IPR036415">
    <property type="entry name" value="Lamin_tail_dom_sf"/>
</dbReference>
<keyword evidence="3" id="KW-0378">Hydrolase</keyword>
<reference evidence="6 7" key="1">
    <citation type="journal article" date="2019" name="Int. J. Syst. Evol. Microbiol.">
        <title>The Global Catalogue of Microorganisms (GCM) 10K type strain sequencing project: providing services to taxonomists for standard genome sequencing and annotation.</title>
        <authorList>
            <consortium name="The Broad Institute Genomics Platform"/>
            <consortium name="The Broad Institute Genome Sequencing Center for Infectious Disease"/>
            <person name="Wu L."/>
            <person name="Ma J."/>
        </authorList>
    </citation>
    <scope>NUCLEOTIDE SEQUENCE [LARGE SCALE GENOMIC DNA]</scope>
    <source>
        <strain evidence="6 7">JCM 17504</strain>
    </source>
</reference>
<dbReference type="Proteomes" id="UP001501729">
    <property type="component" value="Unassembled WGS sequence"/>
</dbReference>
<evidence type="ECO:0000313" key="6">
    <source>
        <dbReference type="EMBL" id="GAA5059909.1"/>
    </source>
</evidence>
<dbReference type="EMBL" id="BAABKX010000018">
    <property type="protein sequence ID" value="GAA5059909.1"/>
    <property type="molecule type" value="Genomic_DNA"/>
</dbReference>
<organism evidence="6 7">
    <name type="scientific">Haladaptatus pallidirubidus</name>
    <dbReference type="NCBI Taxonomy" id="1008152"/>
    <lineage>
        <taxon>Archaea</taxon>
        <taxon>Methanobacteriati</taxon>
        <taxon>Methanobacteriota</taxon>
        <taxon>Stenosarchaea group</taxon>
        <taxon>Halobacteria</taxon>
        <taxon>Halobacteriales</taxon>
        <taxon>Haladaptataceae</taxon>
        <taxon>Haladaptatus</taxon>
    </lineage>
</organism>
<feature type="domain" description="TNase-like" evidence="4">
    <location>
        <begin position="30"/>
        <end position="177"/>
    </location>
</feature>
<dbReference type="PROSITE" id="PS50830">
    <property type="entry name" value="TNASE_3"/>
    <property type="match status" value="1"/>
</dbReference>
<protein>
    <recommendedName>
        <fullName evidence="8">Micrococcal nuclease</fullName>
    </recommendedName>
</protein>
<evidence type="ECO:0000259" key="5">
    <source>
        <dbReference type="PROSITE" id="PS51841"/>
    </source>
</evidence>
<dbReference type="Gene3D" id="2.60.40.1260">
    <property type="entry name" value="Lamin Tail domain"/>
    <property type="match status" value="1"/>
</dbReference>
<feature type="domain" description="LTD" evidence="5">
    <location>
        <begin position="184"/>
        <end position="283"/>
    </location>
</feature>
<dbReference type="Pfam" id="PF00932">
    <property type="entry name" value="LTD"/>
    <property type="match status" value="1"/>
</dbReference>
<dbReference type="InterPro" id="IPR016071">
    <property type="entry name" value="Staphylococal_nuclease_OB-fold"/>
</dbReference>
<evidence type="ECO:0008006" key="8">
    <source>
        <dbReference type="Google" id="ProtNLM"/>
    </source>
</evidence>
<dbReference type="PANTHER" id="PTHR12302">
    <property type="entry name" value="EBNA2 BINDING PROTEIN P100"/>
    <property type="match status" value="1"/>
</dbReference>
<dbReference type="SUPFAM" id="SSF74853">
    <property type="entry name" value="Lamin A/C globular tail domain"/>
    <property type="match status" value="1"/>
</dbReference>
<dbReference type="PROSITE" id="PS51841">
    <property type="entry name" value="LTD"/>
    <property type="match status" value="1"/>
</dbReference>
<dbReference type="SUPFAM" id="SSF50199">
    <property type="entry name" value="Staphylococcal nuclease"/>
    <property type="match status" value="1"/>
</dbReference>
<evidence type="ECO:0000256" key="3">
    <source>
        <dbReference type="ARBA" id="ARBA00022801"/>
    </source>
</evidence>
<proteinExistence type="predicted"/>
<sequence length="283" mass="30887">MLVVLAVVLAGCSCSQFGTTQTAEGETNGEELTVTVTRIVDGDTVEFEYRNGTQETVRLLGVDTPEVHTANDPEEFEGVPNDDSGAGCLRNWGHKASEFARSVLADERVTISLDPNESPRDRYDRLLVYIRDDGKSFNHQLVKQGYARVYDSDFVRNERFYSAESAAQRGKIGLWKCRDGSGGSRTTKNSDGATGLSVPQIHADTAGNDHENLNDEYVVLKNGRTDTLALSGWTISDDSGHTYRVPSGVSLAVGETVTLYTGSGSDSASELYWGQVGRCEQRR</sequence>
<keyword evidence="2" id="KW-0255">Endonuclease</keyword>
<dbReference type="InterPro" id="IPR035437">
    <property type="entry name" value="SNase_OB-fold_sf"/>
</dbReference>
<dbReference type="SMART" id="SM00318">
    <property type="entry name" value="SNc"/>
    <property type="match status" value="1"/>
</dbReference>
<accession>A0AAV3UNX1</accession>
<keyword evidence="1" id="KW-0540">Nuclease</keyword>
<dbReference type="GO" id="GO:0016787">
    <property type="term" value="F:hydrolase activity"/>
    <property type="evidence" value="ECO:0007669"/>
    <property type="project" value="UniProtKB-KW"/>
</dbReference>
<gene>
    <name evidence="6" type="ORF">GCM10025751_44460</name>
</gene>
<dbReference type="PANTHER" id="PTHR12302:SF3">
    <property type="entry name" value="SERINE_THREONINE-PROTEIN KINASE 31"/>
    <property type="match status" value="1"/>
</dbReference>
<evidence type="ECO:0000256" key="1">
    <source>
        <dbReference type="ARBA" id="ARBA00022722"/>
    </source>
</evidence>
<dbReference type="AlphaFoldDB" id="A0AAV3UNX1"/>
<name>A0AAV3UNX1_9EURY</name>
<evidence type="ECO:0000313" key="7">
    <source>
        <dbReference type="Proteomes" id="UP001501729"/>
    </source>
</evidence>
<evidence type="ECO:0000259" key="4">
    <source>
        <dbReference type="PROSITE" id="PS50830"/>
    </source>
</evidence>
<dbReference type="InterPro" id="IPR001322">
    <property type="entry name" value="Lamin_tail_dom"/>
</dbReference>
<comment type="caution">
    <text evidence="6">The sequence shown here is derived from an EMBL/GenBank/DDBJ whole genome shotgun (WGS) entry which is preliminary data.</text>
</comment>
<keyword evidence="7" id="KW-1185">Reference proteome</keyword>
<dbReference type="GO" id="GO:0004519">
    <property type="term" value="F:endonuclease activity"/>
    <property type="evidence" value="ECO:0007669"/>
    <property type="project" value="UniProtKB-KW"/>
</dbReference>
<dbReference type="Pfam" id="PF00565">
    <property type="entry name" value="SNase"/>
    <property type="match status" value="1"/>
</dbReference>
<evidence type="ECO:0000256" key="2">
    <source>
        <dbReference type="ARBA" id="ARBA00022759"/>
    </source>
</evidence>